<evidence type="ECO:0000313" key="1">
    <source>
        <dbReference type="EMBL" id="EFY92127.1"/>
    </source>
</evidence>
<dbReference type="GO" id="GO:0032259">
    <property type="term" value="P:methylation"/>
    <property type="evidence" value="ECO:0007669"/>
    <property type="project" value="UniProtKB-KW"/>
</dbReference>
<dbReference type="OrthoDB" id="2013972at2759"/>
<dbReference type="AlphaFoldDB" id="E9DVT0"/>
<dbReference type="Gene3D" id="3.40.50.150">
    <property type="entry name" value="Vaccinia Virus protein VP39"/>
    <property type="match status" value="1"/>
</dbReference>
<dbReference type="InParanoid" id="E9DVT0"/>
<dbReference type="HOGENOM" id="CLU_1120379_0_0_1"/>
<name>E9DVT0_METAQ</name>
<dbReference type="eggNOG" id="ENOG502QSKG">
    <property type="taxonomic scope" value="Eukaryota"/>
</dbReference>
<dbReference type="Proteomes" id="UP000002499">
    <property type="component" value="Unassembled WGS sequence"/>
</dbReference>
<keyword evidence="2" id="KW-1185">Reference proteome</keyword>
<dbReference type="InterPro" id="IPR029063">
    <property type="entry name" value="SAM-dependent_MTases_sf"/>
</dbReference>
<dbReference type="OMA" id="WCKEETQ"/>
<dbReference type="EMBL" id="GL698477">
    <property type="protein sequence ID" value="EFY92127.1"/>
    <property type="molecule type" value="Genomic_DNA"/>
</dbReference>
<organism evidence="2">
    <name type="scientific">Metarhizium acridum (strain CQMa 102)</name>
    <dbReference type="NCBI Taxonomy" id="655827"/>
    <lineage>
        <taxon>Eukaryota</taxon>
        <taxon>Fungi</taxon>
        <taxon>Dikarya</taxon>
        <taxon>Ascomycota</taxon>
        <taxon>Pezizomycotina</taxon>
        <taxon>Sordariomycetes</taxon>
        <taxon>Hypocreomycetidae</taxon>
        <taxon>Hypocreales</taxon>
        <taxon>Clavicipitaceae</taxon>
        <taxon>Metarhizium</taxon>
    </lineage>
</organism>
<gene>
    <name evidence="1" type="ORF">MAC_01728</name>
</gene>
<accession>E9DVT0</accession>
<dbReference type="SUPFAM" id="SSF53335">
    <property type="entry name" value="S-adenosyl-L-methionine-dependent methyltransferases"/>
    <property type="match status" value="1"/>
</dbReference>
<sequence length="248" mass="28059">MTHHILRLTLNGELRCDLGGDISSRTLRFYPRKDPSRGYSRFAGLLGQCFKYLEPGGKVEISEGRANFFCDDDSLPEDTATYRWLTEFRLPATPPGYDIAPQIPDMLKDAGFVDVAYTQKVVPLGTWPKDPALKEVGQWFRVQFLGMALEAYSLALFTRMGGWSNDDVRVLFTTARDELRTNRIHLYTYTAFITGTKHVDGVSRQDFGSDSCVEWQAMTKPIGLLELPNPVAITYTYETGILTTYLDE</sequence>
<keyword evidence="1" id="KW-0808">Transferase</keyword>
<proteinExistence type="predicted"/>
<keyword evidence="1" id="KW-0489">Methyltransferase</keyword>
<reference evidence="1 2" key="1">
    <citation type="journal article" date="2011" name="PLoS Genet.">
        <title>Genome sequencing and comparative transcriptomics of the model entomopathogenic fungi Metarhizium anisopliae and M. acridum.</title>
        <authorList>
            <person name="Gao Q."/>
            <person name="Jin K."/>
            <person name="Ying S.H."/>
            <person name="Zhang Y."/>
            <person name="Xiao G."/>
            <person name="Shang Y."/>
            <person name="Duan Z."/>
            <person name="Hu X."/>
            <person name="Xie X.Q."/>
            <person name="Zhou G."/>
            <person name="Peng G."/>
            <person name="Luo Z."/>
            <person name="Huang W."/>
            <person name="Wang B."/>
            <person name="Fang W."/>
            <person name="Wang S."/>
            <person name="Zhong Y."/>
            <person name="Ma L.J."/>
            <person name="St Leger R.J."/>
            <person name="Zhao G.P."/>
            <person name="Pei Y."/>
            <person name="Feng M.G."/>
            <person name="Xia Y."/>
            <person name="Wang C."/>
        </authorList>
    </citation>
    <scope>NUCLEOTIDE SEQUENCE [LARGE SCALE GENOMIC DNA]</scope>
    <source>
        <strain evidence="1 2">CQMa 102</strain>
    </source>
</reference>
<evidence type="ECO:0000313" key="2">
    <source>
        <dbReference type="Proteomes" id="UP000002499"/>
    </source>
</evidence>
<protein>
    <submittedName>
        <fullName evidence="1">Methyltransferase</fullName>
    </submittedName>
</protein>
<dbReference type="GO" id="GO:0008168">
    <property type="term" value="F:methyltransferase activity"/>
    <property type="evidence" value="ECO:0007669"/>
    <property type="project" value="UniProtKB-KW"/>
</dbReference>